<dbReference type="Pfam" id="PF00082">
    <property type="entry name" value="Peptidase_S8"/>
    <property type="match status" value="1"/>
</dbReference>
<dbReference type="SUPFAM" id="SSF52743">
    <property type="entry name" value="Subtilisin-like"/>
    <property type="match status" value="1"/>
</dbReference>
<dbReference type="EMBL" id="JAPMOU010000004">
    <property type="protein sequence ID" value="MDE1461391.1"/>
    <property type="molecule type" value="Genomic_DNA"/>
</dbReference>
<dbReference type="Proteomes" id="UP001528823">
    <property type="component" value="Unassembled WGS sequence"/>
</dbReference>
<proteinExistence type="predicted"/>
<keyword evidence="3" id="KW-1185">Reference proteome</keyword>
<evidence type="ECO:0000259" key="1">
    <source>
        <dbReference type="Pfam" id="PF00082"/>
    </source>
</evidence>
<feature type="domain" description="Peptidase S8/S53" evidence="1">
    <location>
        <begin position="126"/>
        <end position="350"/>
    </location>
</feature>
<dbReference type="Gene3D" id="3.40.50.200">
    <property type="entry name" value="Peptidase S8/S53 domain"/>
    <property type="match status" value="1"/>
</dbReference>
<comment type="caution">
    <text evidence="2">The sequence shown here is derived from an EMBL/GenBank/DDBJ whole genome shotgun (WGS) entry which is preliminary data.</text>
</comment>
<accession>A0ABT5U4V9</accession>
<dbReference type="InterPro" id="IPR036852">
    <property type="entry name" value="Peptidase_S8/S53_dom_sf"/>
</dbReference>
<gene>
    <name evidence="2" type="ORF">ORQ98_05365</name>
</gene>
<name>A0ABT5U4V9_9GAMM</name>
<evidence type="ECO:0000313" key="3">
    <source>
        <dbReference type="Proteomes" id="UP001528823"/>
    </source>
</evidence>
<evidence type="ECO:0000313" key="2">
    <source>
        <dbReference type="EMBL" id="MDE1461391.1"/>
    </source>
</evidence>
<dbReference type="InterPro" id="IPR000209">
    <property type="entry name" value="Peptidase_S8/S53_dom"/>
</dbReference>
<reference evidence="2 3" key="1">
    <citation type="submission" date="2022-11" db="EMBL/GenBank/DDBJ databases">
        <title>Spartinivicinus poritis sp. nov., isolated from scleractinian coral Porites lutea.</title>
        <authorList>
            <person name="Zhang G."/>
            <person name="Cai L."/>
            <person name="Wei Q."/>
        </authorList>
    </citation>
    <scope>NUCLEOTIDE SEQUENCE [LARGE SCALE GENOMIC DNA]</scope>
    <source>
        <strain evidence="2 3">A2-2</strain>
    </source>
</reference>
<sequence length="367" mass="40767">MEHKAYHWTNTINEFKSLVLLVYSFLPAEQQAQYRPQLNQAITTLVSLHNNIKNIIWDAHPGSSKINIKLLQKNFTGTNTKIAVFDLFEESLLATQRQQHNTSIEKSQVFGNPVEMSHGNAVIDIILSIAPNAKVIPISADTKNYNQALKFIISQQDVTVVNMSRAFLEKQNKLDPTFQKLLITLAQQSIITKSLGNCGTDLFGKLSPIRQRLGLGEVGAITCYDTKLINQFLTDPFSSQYQQNILYAINVTPFADQTSLTATVPGNLPQAQLHSIAIPAEGVYTTITDNFESGSSFAAPQLAAVIALLYQASHQNHPYQDKSFHLWQVIQAIKETTNNKIKNSNEFGLGLLNGDKAVKFLIGNPKI</sequence>
<protein>
    <submittedName>
        <fullName evidence="2">S8 family serine peptidase</fullName>
    </submittedName>
</protein>
<organism evidence="2 3">
    <name type="scientific">Spartinivicinus poritis</name>
    <dbReference type="NCBI Taxonomy" id="2994640"/>
    <lineage>
        <taxon>Bacteria</taxon>
        <taxon>Pseudomonadati</taxon>
        <taxon>Pseudomonadota</taxon>
        <taxon>Gammaproteobacteria</taxon>
        <taxon>Oceanospirillales</taxon>
        <taxon>Zooshikellaceae</taxon>
        <taxon>Spartinivicinus</taxon>
    </lineage>
</organism>